<accession>A0ABT6R5U4</accession>
<organism evidence="5 6">
    <name type="scientific">Exiguobacterium antarcticum</name>
    <dbReference type="NCBI Taxonomy" id="132920"/>
    <lineage>
        <taxon>Bacteria</taxon>
        <taxon>Bacillati</taxon>
        <taxon>Bacillota</taxon>
        <taxon>Bacilli</taxon>
        <taxon>Bacillales</taxon>
        <taxon>Bacillales Family XII. Incertae Sedis</taxon>
        <taxon>Exiguobacterium</taxon>
    </lineage>
</organism>
<evidence type="ECO:0000256" key="1">
    <source>
        <dbReference type="ARBA" id="ARBA00022679"/>
    </source>
</evidence>
<dbReference type="Pfam" id="PF13302">
    <property type="entry name" value="Acetyltransf_3"/>
    <property type="match status" value="1"/>
</dbReference>
<keyword evidence="2" id="KW-0012">Acyltransferase</keyword>
<dbReference type="PANTHER" id="PTHR43792">
    <property type="entry name" value="GNAT FAMILY, PUTATIVE (AFU_ORTHOLOGUE AFUA_3G00765)-RELATED-RELATED"/>
    <property type="match status" value="1"/>
</dbReference>
<keyword evidence="6" id="KW-1185">Reference proteome</keyword>
<comment type="caution">
    <text evidence="5">The sequence shown here is derived from an EMBL/GenBank/DDBJ whole genome shotgun (WGS) entry which is preliminary data.</text>
</comment>
<dbReference type="PROSITE" id="PS51186">
    <property type="entry name" value="GNAT"/>
    <property type="match status" value="1"/>
</dbReference>
<evidence type="ECO:0000256" key="2">
    <source>
        <dbReference type="ARBA" id="ARBA00023315"/>
    </source>
</evidence>
<dbReference type="Proteomes" id="UP001243286">
    <property type="component" value="Unassembled WGS sequence"/>
</dbReference>
<evidence type="ECO:0000259" key="4">
    <source>
        <dbReference type="PROSITE" id="PS51186"/>
    </source>
</evidence>
<dbReference type="SUPFAM" id="SSF55729">
    <property type="entry name" value="Acyl-CoA N-acyltransferases (Nat)"/>
    <property type="match status" value="1"/>
</dbReference>
<protein>
    <submittedName>
        <fullName evidence="5">GNAT family N-acetyltransferase</fullName>
    </submittedName>
</protein>
<dbReference type="RefSeq" id="WP_014970370.1">
    <property type="nucleotide sequence ID" value="NZ_JASBQV010000036.1"/>
</dbReference>
<dbReference type="InterPro" id="IPR000182">
    <property type="entry name" value="GNAT_dom"/>
</dbReference>
<sequence>MKIQLNACTALDADELYAFELEDRLYFEQSIPSRGDDYYLPEIFKQRHASLLQEQRDGTSFFYLIKDESGKILGRINLVDRDITTKRAELGYRIGQNYVGKGVAKEAVRLLIGQCRKLDIKEIQAKTTDGNIASQKILTSNGFRQENTAVEVELNGQRMMLIQFKRMILD</sequence>
<evidence type="ECO:0000256" key="3">
    <source>
        <dbReference type="ARBA" id="ARBA00038502"/>
    </source>
</evidence>
<dbReference type="EMBL" id="JASBQV010000036">
    <property type="protein sequence ID" value="MDI3236325.1"/>
    <property type="molecule type" value="Genomic_DNA"/>
</dbReference>
<keyword evidence="1" id="KW-0808">Transferase</keyword>
<gene>
    <name evidence="5" type="ORF">QK289_15025</name>
</gene>
<dbReference type="Gene3D" id="3.40.630.30">
    <property type="match status" value="1"/>
</dbReference>
<proteinExistence type="inferred from homology"/>
<dbReference type="InterPro" id="IPR051531">
    <property type="entry name" value="N-acetyltransferase"/>
</dbReference>
<name>A0ABT6R5U4_9BACL</name>
<dbReference type="InterPro" id="IPR016181">
    <property type="entry name" value="Acyl_CoA_acyltransferase"/>
</dbReference>
<feature type="domain" description="N-acetyltransferase" evidence="4">
    <location>
        <begin position="3"/>
        <end position="170"/>
    </location>
</feature>
<dbReference type="PANTHER" id="PTHR43792:SF8">
    <property type="entry name" value="[RIBOSOMAL PROTEIN US5]-ALANINE N-ACETYLTRANSFERASE"/>
    <property type="match status" value="1"/>
</dbReference>
<evidence type="ECO:0000313" key="5">
    <source>
        <dbReference type="EMBL" id="MDI3236325.1"/>
    </source>
</evidence>
<evidence type="ECO:0000313" key="6">
    <source>
        <dbReference type="Proteomes" id="UP001243286"/>
    </source>
</evidence>
<reference evidence="5 6" key="1">
    <citation type="submission" date="2023-04" db="EMBL/GenBank/DDBJ databases">
        <title>Antarctic isolates genomes.</title>
        <authorList>
            <person name="Dimov S.G."/>
        </authorList>
    </citation>
    <scope>NUCLEOTIDE SEQUENCE [LARGE SCALE GENOMIC DNA]</scope>
    <source>
        <strain evidence="5 6">AL19</strain>
    </source>
</reference>
<comment type="similarity">
    <text evidence="3">Belongs to the acetyltransferase family. RimJ subfamily.</text>
</comment>